<sequence>MLKELMKYTDLADKKMIGTFKKAGVRLPEAERLFSHILNSQYIWACRIRGEKTNVDRFDLLDVSEFDDIQQRNMGYFYQLLEYADLSATVSYSNSQGEAFTDAIEDILFHVVNHSTYHRAQVATQFRVHGIKPPVTDYIHLKRQGEL</sequence>
<dbReference type="Pfam" id="PF05163">
    <property type="entry name" value="DinB"/>
    <property type="match status" value="1"/>
</dbReference>
<dbReference type="EMBL" id="VWNE01000001">
    <property type="protein sequence ID" value="KAA8486733.1"/>
    <property type="molecule type" value="Genomic_DNA"/>
</dbReference>
<dbReference type="OrthoDB" id="9811413at2"/>
<comment type="similarity">
    <text evidence="1">Belongs to the DinB family.</text>
</comment>
<dbReference type="RefSeq" id="WP_141813936.1">
    <property type="nucleotide sequence ID" value="NZ_VFPL01000001.1"/>
</dbReference>
<reference evidence="4 5" key="1">
    <citation type="submission" date="2019-09" db="EMBL/GenBank/DDBJ databases">
        <title>Pararcticibacter amylolyticus gen. nov., sp. nov., isolated from a rottenly hemp rope, and reclassification of Pedobacter tournemirensis as Pararcticibacter tournemirensis comb. nov.</title>
        <authorList>
            <person name="Cai Y."/>
        </authorList>
    </citation>
    <scope>NUCLEOTIDE SEQUENCE [LARGE SCALE GENOMIC DNA]</scope>
    <source>
        <strain evidence="4 5">TF5-37.2-LB10</strain>
    </source>
</reference>
<dbReference type="SUPFAM" id="SSF109854">
    <property type="entry name" value="DinB/YfiT-like putative metalloenzymes"/>
    <property type="match status" value="1"/>
</dbReference>
<dbReference type="GO" id="GO:0046872">
    <property type="term" value="F:metal ion binding"/>
    <property type="evidence" value="ECO:0007669"/>
    <property type="project" value="UniProtKB-KW"/>
</dbReference>
<accession>A0A5M9HKC9</accession>
<protein>
    <submittedName>
        <fullName evidence="4">Damage-inducible protein DinB</fullName>
    </submittedName>
</protein>
<evidence type="ECO:0000256" key="2">
    <source>
        <dbReference type="ARBA" id="ARBA00022723"/>
    </source>
</evidence>
<dbReference type="AlphaFoldDB" id="A0A5M9HKC9"/>
<name>A0A5M9HKC9_9SPHI</name>
<dbReference type="Gene3D" id="1.20.120.450">
    <property type="entry name" value="dinb family like domain"/>
    <property type="match status" value="1"/>
</dbReference>
<dbReference type="Proteomes" id="UP000322918">
    <property type="component" value="Unassembled WGS sequence"/>
</dbReference>
<dbReference type="PANTHER" id="PTHR37302">
    <property type="entry name" value="SLR1116 PROTEIN"/>
    <property type="match status" value="1"/>
</dbReference>
<evidence type="ECO:0000256" key="1">
    <source>
        <dbReference type="ARBA" id="ARBA00008635"/>
    </source>
</evidence>
<evidence type="ECO:0000313" key="4">
    <source>
        <dbReference type="EMBL" id="KAA8486733.1"/>
    </source>
</evidence>
<dbReference type="InterPro" id="IPR034660">
    <property type="entry name" value="DinB/YfiT-like"/>
</dbReference>
<dbReference type="InterPro" id="IPR007837">
    <property type="entry name" value="DinB"/>
</dbReference>
<organism evidence="4 5">
    <name type="scientific">Arcticibacter tournemirensis</name>
    <dbReference type="NCBI Taxonomy" id="699437"/>
    <lineage>
        <taxon>Bacteria</taxon>
        <taxon>Pseudomonadati</taxon>
        <taxon>Bacteroidota</taxon>
        <taxon>Sphingobacteriia</taxon>
        <taxon>Sphingobacteriales</taxon>
        <taxon>Sphingobacteriaceae</taxon>
        <taxon>Arcticibacter</taxon>
    </lineage>
</organism>
<feature type="binding site" evidence="3">
    <location>
        <position position="118"/>
    </location>
    <ligand>
        <name>a divalent metal cation</name>
        <dbReference type="ChEBI" id="CHEBI:60240"/>
    </ligand>
</feature>
<dbReference type="PANTHER" id="PTHR37302:SF1">
    <property type="entry name" value="PROTEIN DINB"/>
    <property type="match status" value="1"/>
</dbReference>
<keyword evidence="5" id="KW-1185">Reference proteome</keyword>
<proteinExistence type="inferred from homology"/>
<comment type="caution">
    <text evidence="4">The sequence shown here is derived from an EMBL/GenBank/DDBJ whole genome shotgun (WGS) entry which is preliminary data.</text>
</comment>
<feature type="binding site" evidence="3">
    <location>
        <position position="114"/>
    </location>
    <ligand>
        <name>a divalent metal cation</name>
        <dbReference type="ChEBI" id="CHEBI:60240"/>
    </ligand>
</feature>
<feature type="binding site" evidence="3">
    <location>
        <position position="36"/>
    </location>
    <ligand>
        <name>a divalent metal cation</name>
        <dbReference type="ChEBI" id="CHEBI:60240"/>
    </ligand>
</feature>
<keyword evidence="2 3" id="KW-0479">Metal-binding</keyword>
<evidence type="ECO:0000313" key="5">
    <source>
        <dbReference type="Proteomes" id="UP000322918"/>
    </source>
</evidence>
<gene>
    <name evidence="4" type="ORF">F1649_00540</name>
</gene>
<evidence type="ECO:0000256" key="3">
    <source>
        <dbReference type="PIRSR" id="PIRSR607837-1"/>
    </source>
</evidence>